<dbReference type="EMBL" id="JANPWB010000003">
    <property type="protein sequence ID" value="KAJ1196741.1"/>
    <property type="molecule type" value="Genomic_DNA"/>
</dbReference>
<evidence type="ECO:0000256" key="1">
    <source>
        <dbReference type="SAM" id="MobiDB-lite"/>
    </source>
</evidence>
<reference evidence="2" key="1">
    <citation type="journal article" date="2022" name="bioRxiv">
        <title>Sequencing and chromosome-scale assembly of the giantPleurodeles waltlgenome.</title>
        <authorList>
            <person name="Brown T."/>
            <person name="Elewa A."/>
            <person name="Iarovenko S."/>
            <person name="Subramanian E."/>
            <person name="Araus A.J."/>
            <person name="Petzold A."/>
            <person name="Susuki M."/>
            <person name="Suzuki K.-i.T."/>
            <person name="Hayashi T."/>
            <person name="Toyoda A."/>
            <person name="Oliveira C."/>
            <person name="Osipova E."/>
            <person name="Leigh N.D."/>
            <person name="Simon A."/>
            <person name="Yun M.H."/>
        </authorList>
    </citation>
    <scope>NUCLEOTIDE SEQUENCE</scope>
    <source>
        <strain evidence="2">20211129_DDA</strain>
        <tissue evidence="2">Liver</tissue>
    </source>
</reference>
<feature type="compositionally biased region" description="Basic and acidic residues" evidence="1">
    <location>
        <begin position="8"/>
        <end position="37"/>
    </location>
</feature>
<keyword evidence="3" id="KW-1185">Reference proteome</keyword>
<protein>
    <submittedName>
        <fullName evidence="2">Uncharacterized protein</fullName>
    </submittedName>
</protein>
<proteinExistence type="predicted"/>
<organism evidence="2 3">
    <name type="scientific">Pleurodeles waltl</name>
    <name type="common">Iberian ribbed newt</name>
    <dbReference type="NCBI Taxonomy" id="8319"/>
    <lineage>
        <taxon>Eukaryota</taxon>
        <taxon>Metazoa</taxon>
        <taxon>Chordata</taxon>
        <taxon>Craniata</taxon>
        <taxon>Vertebrata</taxon>
        <taxon>Euteleostomi</taxon>
        <taxon>Amphibia</taxon>
        <taxon>Batrachia</taxon>
        <taxon>Caudata</taxon>
        <taxon>Salamandroidea</taxon>
        <taxon>Salamandridae</taxon>
        <taxon>Pleurodelinae</taxon>
        <taxon>Pleurodeles</taxon>
    </lineage>
</organism>
<feature type="region of interest" description="Disordered" evidence="1">
    <location>
        <begin position="1"/>
        <end position="48"/>
    </location>
</feature>
<accession>A0AAV7V7C7</accession>
<dbReference type="Proteomes" id="UP001066276">
    <property type="component" value="Chromosome 2_1"/>
</dbReference>
<gene>
    <name evidence="2" type="ORF">NDU88_000606</name>
</gene>
<name>A0AAV7V7C7_PLEWA</name>
<dbReference type="AlphaFoldDB" id="A0AAV7V7C7"/>
<comment type="caution">
    <text evidence="2">The sequence shown here is derived from an EMBL/GenBank/DDBJ whole genome shotgun (WGS) entry which is preliminary data.</text>
</comment>
<sequence>MESSVRWIKHEAGSSVRDEIKRETGSSVRDEIKREIEQGGWSSRGPGMEATGRALNAYRVLASVPPDAEPPATGSHRKYSRGQATFCEGAPIPNSSHCGDSLRTPLSPGRLFVGLLLCASDRLSRRQAVCFGLLKINPKLGDLAEKERPIFILF</sequence>
<evidence type="ECO:0000313" key="2">
    <source>
        <dbReference type="EMBL" id="KAJ1196741.1"/>
    </source>
</evidence>
<evidence type="ECO:0000313" key="3">
    <source>
        <dbReference type="Proteomes" id="UP001066276"/>
    </source>
</evidence>